<keyword evidence="1" id="KW-0812">Transmembrane</keyword>
<dbReference type="PANTHER" id="PTHR46825">
    <property type="entry name" value="D-ALANYL-D-ALANINE-CARBOXYPEPTIDASE/ENDOPEPTIDASE AMPH"/>
    <property type="match status" value="1"/>
</dbReference>
<keyword evidence="1" id="KW-1133">Transmembrane helix</keyword>
<dbReference type="AlphaFoldDB" id="A0A2Z4LWV5"/>
<keyword evidence="1" id="KW-0472">Membrane</keyword>
<dbReference type="EMBL" id="CP030104">
    <property type="protein sequence ID" value="AWX46196.1"/>
    <property type="molecule type" value="Genomic_DNA"/>
</dbReference>
<accession>A0A2Z4LWV5</accession>
<organism evidence="3 4">
    <name type="scientific">Flagellimonas maritima</name>
    <dbReference type="NCBI Taxonomy" id="1383885"/>
    <lineage>
        <taxon>Bacteria</taxon>
        <taxon>Pseudomonadati</taxon>
        <taxon>Bacteroidota</taxon>
        <taxon>Flavobacteriia</taxon>
        <taxon>Flavobacteriales</taxon>
        <taxon>Flavobacteriaceae</taxon>
        <taxon>Flagellimonas</taxon>
    </lineage>
</organism>
<dbReference type="Gene3D" id="3.40.710.10">
    <property type="entry name" value="DD-peptidase/beta-lactamase superfamily"/>
    <property type="match status" value="1"/>
</dbReference>
<reference evidence="3 4" key="1">
    <citation type="submission" date="2018-06" db="EMBL/GenBank/DDBJ databases">
        <title>Spongiibacterium sp. HME9304 Genome sequencing and assembly.</title>
        <authorList>
            <person name="Kang H."/>
            <person name="Kim H."/>
            <person name="Joh K."/>
        </authorList>
    </citation>
    <scope>NUCLEOTIDE SEQUENCE [LARGE SCALE GENOMIC DNA]</scope>
    <source>
        <strain evidence="3 4">HME9304</strain>
    </source>
</reference>
<evidence type="ECO:0000259" key="2">
    <source>
        <dbReference type="Pfam" id="PF00144"/>
    </source>
</evidence>
<dbReference type="RefSeq" id="WP_239023326.1">
    <property type="nucleotide sequence ID" value="NZ_CP030104.1"/>
</dbReference>
<keyword evidence="4" id="KW-1185">Reference proteome</keyword>
<gene>
    <name evidence="3" type="ORF">HME9304_03228</name>
</gene>
<dbReference type="InterPro" id="IPR012338">
    <property type="entry name" value="Beta-lactam/transpept-like"/>
</dbReference>
<dbReference type="SUPFAM" id="SSF56601">
    <property type="entry name" value="beta-lactamase/transpeptidase-like"/>
    <property type="match status" value="1"/>
</dbReference>
<dbReference type="KEGG" id="spon:HME9304_03228"/>
<protein>
    <submittedName>
        <fullName evidence="3">Esterase EstB</fullName>
    </submittedName>
</protein>
<evidence type="ECO:0000313" key="3">
    <source>
        <dbReference type="EMBL" id="AWX46196.1"/>
    </source>
</evidence>
<dbReference type="Pfam" id="PF00144">
    <property type="entry name" value="Beta-lactamase"/>
    <property type="match status" value="1"/>
</dbReference>
<sequence length="395" mass="44966">MKIYKSYNSNKRKCKGLKSDTILIIYRYTALKTLMIIKIKIYTITTFLMLTIFAFGQTKDAEIKSFLDNLKPSDFSGAILVAHNDKVIEKRAFGLANIEYGIQNKVDTKFNIASITKMITAVATLQLYENGKVELKKPIGTYLPDYPNKLVRDSVTIHQLLTHTSGNNNNLDFWKTNNLKYKNVSDFAERFKNDTLLSKPGTKYDYSASGFVILGLIIEKASGHNYYDYVRENIFKIAEMTNTSELDIDAVVQNKASGYTTFLQEDKTPRKNEYYLAKTSPAGFHYSTVEDLFKFSKALRNYQLLGKETTALMFVPKVKGYNTNLGYGIDIDLRYNQTIQGHSGGWYGVRGELMDFMKDNYTVVILSNVDDDGKSGTSKVSNYFKELIAEKQPEK</sequence>
<evidence type="ECO:0000256" key="1">
    <source>
        <dbReference type="SAM" id="Phobius"/>
    </source>
</evidence>
<name>A0A2Z4LWV5_9FLAO</name>
<dbReference type="InterPro" id="IPR050491">
    <property type="entry name" value="AmpC-like"/>
</dbReference>
<feature type="domain" description="Beta-lactamase-related" evidence="2">
    <location>
        <begin position="77"/>
        <end position="376"/>
    </location>
</feature>
<evidence type="ECO:0000313" key="4">
    <source>
        <dbReference type="Proteomes" id="UP000248536"/>
    </source>
</evidence>
<dbReference type="InterPro" id="IPR001466">
    <property type="entry name" value="Beta-lactam-related"/>
</dbReference>
<feature type="transmembrane region" description="Helical" evidence="1">
    <location>
        <begin position="39"/>
        <end position="56"/>
    </location>
</feature>
<dbReference type="PANTHER" id="PTHR46825:SF9">
    <property type="entry name" value="BETA-LACTAMASE-RELATED DOMAIN-CONTAINING PROTEIN"/>
    <property type="match status" value="1"/>
</dbReference>
<proteinExistence type="predicted"/>
<dbReference type="Proteomes" id="UP000248536">
    <property type="component" value="Chromosome"/>
</dbReference>